<dbReference type="InterPro" id="IPR024647">
    <property type="entry name" value="DNA_pol_a_cat_su_N"/>
</dbReference>
<keyword evidence="4 12" id="KW-0548">Nucleotidyltransferase</keyword>
<keyword evidence="10 12" id="KW-0238">DNA-binding</keyword>
<dbReference type="InterPro" id="IPR042087">
    <property type="entry name" value="DNA_pol_B_thumb"/>
</dbReference>
<protein>
    <recommendedName>
        <fullName evidence="12">DNA polymerase</fullName>
        <ecNumber evidence="12">2.7.7.7</ecNumber>
    </recommendedName>
</protein>
<keyword evidence="19" id="KW-1185">Reference proteome</keyword>
<keyword evidence="3 12" id="KW-0808">Transferase</keyword>
<evidence type="ECO:0000256" key="3">
    <source>
        <dbReference type="ARBA" id="ARBA00022679"/>
    </source>
</evidence>
<evidence type="ECO:0000259" key="16">
    <source>
        <dbReference type="Pfam" id="PF08996"/>
    </source>
</evidence>
<evidence type="ECO:0000313" key="19">
    <source>
        <dbReference type="Proteomes" id="UP001610563"/>
    </source>
</evidence>
<dbReference type="InterPro" id="IPR045846">
    <property type="entry name" value="POLBc_alpha"/>
</dbReference>
<dbReference type="SUPFAM" id="SSF53098">
    <property type="entry name" value="Ribonuclease H-like"/>
    <property type="match status" value="1"/>
</dbReference>
<comment type="caution">
    <text evidence="18">The sequence shown here is derived from an EMBL/GenBank/DDBJ whole genome shotgun (WGS) entry which is preliminary data.</text>
</comment>
<feature type="compositionally biased region" description="Acidic residues" evidence="13">
    <location>
        <begin position="56"/>
        <end position="65"/>
    </location>
</feature>
<feature type="compositionally biased region" description="Basic and acidic residues" evidence="13">
    <location>
        <begin position="99"/>
        <end position="110"/>
    </location>
</feature>
<feature type="region of interest" description="Disordered" evidence="13">
    <location>
        <begin position="148"/>
        <end position="303"/>
    </location>
</feature>
<dbReference type="PRINTS" id="PR00106">
    <property type="entry name" value="DNAPOLB"/>
</dbReference>
<dbReference type="InterPro" id="IPR023211">
    <property type="entry name" value="DNA_pol_palm_dom_sf"/>
</dbReference>
<feature type="domain" description="DNA-directed DNA polymerase family B exonuclease" evidence="15">
    <location>
        <begin position="471"/>
        <end position="715"/>
    </location>
</feature>
<dbReference type="EC" id="2.7.7.7" evidence="12"/>
<dbReference type="EMBL" id="JBFTWV010000056">
    <property type="protein sequence ID" value="KAL2793566.1"/>
    <property type="molecule type" value="Genomic_DNA"/>
</dbReference>
<feature type="domain" description="DNA-directed DNA polymerase family B multifunctional" evidence="14">
    <location>
        <begin position="782"/>
        <end position="1226"/>
    </location>
</feature>
<keyword evidence="9 12" id="KW-0239">DNA-directed DNA polymerase</keyword>
<evidence type="ECO:0000256" key="7">
    <source>
        <dbReference type="ARBA" id="ARBA00022771"/>
    </source>
</evidence>
<keyword evidence="6" id="KW-0479">Metal-binding</keyword>
<evidence type="ECO:0000259" key="15">
    <source>
        <dbReference type="Pfam" id="PF03104"/>
    </source>
</evidence>
<dbReference type="Proteomes" id="UP001610563">
    <property type="component" value="Unassembled WGS sequence"/>
</dbReference>
<dbReference type="InterPro" id="IPR012337">
    <property type="entry name" value="RNaseH-like_sf"/>
</dbReference>
<keyword evidence="8" id="KW-0862">Zinc</keyword>
<evidence type="ECO:0000256" key="2">
    <source>
        <dbReference type="ARBA" id="ARBA00005755"/>
    </source>
</evidence>
<comment type="catalytic activity">
    <reaction evidence="12">
        <text>DNA(n) + a 2'-deoxyribonucleoside 5'-triphosphate = DNA(n+1) + diphosphate</text>
        <dbReference type="Rhea" id="RHEA:22508"/>
        <dbReference type="Rhea" id="RHEA-COMP:17339"/>
        <dbReference type="Rhea" id="RHEA-COMP:17340"/>
        <dbReference type="ChEBI" id="CHEBI:33019"/>
        <dbReference type="ChEBI" id="CHEBI:61560"/>
        <dbReference type="ChEBI" id="CHEBI:173112"/>
        <dbReference type="EC" id="2.7.7.7"/>
    </reaction>
</comment>
<feature type="domain" description="Zinc finger DNA-directed DNA polymerase family B alpha" evidence="16">
    <location>
        <begin position="1265"/>
        <end position="1459"/>
    </location>
</feature>
<feature type="region of interest" description="Disordered" evidence="13">
    <location>
        <begin position="56"/>
        <end position="133"/>
    </location>
</feature>
<accession>A0ABR4G3I9</accession>
<evidence type="ECO:0000259" key="17">
    <source>
        <dbReference type="Pfam" id="PF12254"/>
    </source>
</evidence>
<proteinExistence type="inferred from homology"/>
<evidence type="ECO:0000256" key="4">
    <source>
        <dbReference type="ARBA" id="ARBA00022695"/>
    </source>
</evidence>
<dbReference type="PROSITE" id="PS00116">
    <property type="entry name" value="DNA_POLYMERASE_B"/>
    <property type="match status" value="1"/>
</dbReference>
<dbReference type="InterPro" id="IPR015088">
    <property type="entry name" value="Znf_DNA-dir_DNA_pol_B_alpha"/>
</dbReference>
<evidence type="ECO:0000256" key="9">
    <source>
        <dbReference type="ARBA" id="ARBA00022932"/>
    </source>
</evidence>
<dbReference type="CDD" id="cd05776">
    <property type="entry name" value="DNA_polB_alpha_exo"/>
    <property type="match status" value="1"/>
</dbReference>
<evidence type="ECO:0000256" key="11">
    <source>
        <dbReference type="ARBA" id="ARBA00023242"/>
    </source>
</evidence>
<evidence type="ECO:0000259" key="14">
    <source>
        <dbReference type="Pfam" id="PF00136"/>
    </source>
</evidence>
<dbReference type="SUPFAM" id="SSF56672">
    <property type="entry name" value="DNA/RNA polymerases"/>
    <property type="match status" value="1"/>
</dbReference>
<dbReference type="InterPro" id="IPR017964">
    <property type="entry name" value="DNA-dir_DNA_pol_B_CS"/>
</dbReference>
<keyword evidence="7" id="KW-0863">Zinc-finger</keyword>
<dbReference type="CDD" id="cd05532">
    <property type="entry name" value="POLBc_alpha"/>
    <property type="match status" value="1"/>
</dbReference>
<evidence type="ECO:0000256" key="13">
    <source>
        <dbReference type="SAM" id="MobiDB-lite"/>
    </source>
</evidence>
<dbReference type="InterPro" id="IPR006172">
    <property type="entry name" value="DNA-dir_DNA_pol_B"/>
</dbReference>
<dbReference type="Gene3D" id="2.40.50.730">
    <property type="match status" value="1"/>
</dbReference>
<dbReference type="Gene3D" id="3.90.1600.10">
    <property type="entry name" value="Palm domain of DNA polymerase"/>
    <property type="match status" value="2"/>
</dbReference>
<gene>
    <name evidence="18" type="ORF">BJX66DRAFT_223703</name>
</gene>
<evidence type="ECO:0000256" key="12">
    <source>
        <dbReference type="RuleBase" id="RU000442"/>
    </source>
</evidence>
<dbReference type="PANTHER" id="PTHR45861:SF1">
    <property type="entry name" value="DNA POLYMERASE ALPHA CATALYTIC SUBUNIT"/>
    <property type="match status" value="1"/>
</dbReference>
<dbReference type="Pfam" id="PF12254">
    <property type="entry name" value="DNA_pol_alpha_N"/>
    <property type="match status" value="1"/>
</dbReference>
<keyword evidence="5 12" id="KW-0235">DNA replication</keyword>
<dbReference type="Gene3D" id="1.10.3200.20">
    <property type="entry name" value="DNA Polymerase alpha, zinc finger"/>
    <property type="match status" value="1"/>
</dbReference>
<dbReference type="InterPro" id="IPR043502">
    <property type="entry name" value="DNA/RNA_pol_sf"/>
</dbReference>
<reference evidence="18 19" key="1">
    <citation type="submission" date="2024-07" db="EMBL/GenBank/DDBJ databases">
        <title>Section-level genome sequencing and comparative genomics of Aspergillus sections Usti and Cavernicolus.</title>
        <authorList>
            <consortium name="Lawrence Berkeley National Laboratory"/>
            <person name="Nybo J.L."/>
            <person name="Vesth T.C."/>
            <person name="Theobald S."/>
            <person name="Frisvad J.C."/>
            <person name="Larsen T.O."/>
            <person name="Kjaerboelling I."/>
            <person name="Rothschild-Mancinelli K."/>
            <person name="Lyhne E.K."/>
            <person name="Kogle M.E."/>
            <person name="Barry K."/>
            <person name="Clum A."/>
            <person name="Na H."/>
            <person name="Ledsgaard L."/>
            <person name="Lin J."/>
            <person name="Lipzen A."/>
            <person name="Kuo A."/>
            <person name="Riley R."/>
            <person name="Mondo S."/>
            <person name="Labutti K."/>
            <person name="Haridas S."/>
            <person name="Pangalinan J."/>
            <person name="Salamov A.A."/>
            <person name="Simmons B.A."/>
            <person name="Magnuson J.K."/>
            <person name="Chen J."/>
            <person name="Drula E."/>
            <person name="Henrissat B."/>
            <person name="Wiebenga A."/>
            <person name="Lubbers R.J."/>
            <person name="Gomes A.C."/>
            <person name="Makela M.R."/>
            <person name="Stajich J."/>
            <person name="Grigoriev I.V."/>
            <person name="Mortensen U.H."/>
            <person name="De Vries R.P."/>
            <person name="Baker S.E."/>
            <person name="Andersen M.R."/>
        </authorList>
    </citation>
    <scope>NUCLEOTIDE SEQUENCE [LARGE SCALE GENOMIC DNA]</scope>
    <source>
        <strain evidence="18 19">CBS 209.92</strain>
    </source>
</reference>
<dbReference type="InterPro" id="IPR006134">
    <property type="entry name" value="DNA-dir_DNA_pol_B_multi_dom"/>
</dbReference>
<dbReference type="InterPro" id="IPR038256">
    <property type="entry name" value="Pol_alpha_znc_sf"/>
</dbReference>
<evidence type="ECO:0000256" key="1">
    <source>
        <dbReference type="ARBA" id="ARBA00004123"/>
    </source>
</evidence>
<dbReference type="InterPro" id="IPR036397">
    <property type="entry name" value="RNaseH_sf"/>
</dbReference>
<dbReference type="Gene3D" id="3.30.70.2820">
    <property type="match status" value="1"/>
</dbReference>
<keyword evidence="11" id="KW-0539">Nucleus</keyword>
<evidence type="ECO:0000313" key="18">
    <source>
        <dbReference type="EMBL" id="KAL2793566.1"/>
    </source>
</evidence>
<feature type="domain" description="DNA polymerase alpha catalytic subunit N-terminal" evidence="17">
    <location>
        <begin position="8"/>
        <end position="72"/>
    </location>
</feature>
<dbReference type="Pfam" id="PF00136">
    <property type="entry name" value="DNA_pol_B"/>
    <property type="match status" value="1"/>
</dbReference>
<dbReference type="PANTHER" id="PTHR45861">
    <property type="entry name" value="DNA POLYMERASE ALPHA CATALYTIC SUBUNIT"/>
    <property type="match status" value="1"/>
</dbReference>
<dbReference type="Pfam" id="PF03104">
    <property type="entry name" value="DNA_pol_B_exo1"/>
    <property type="match status" value="1"/>
</dbReference>
<dbReference type="InterPro" id="IPR006133">
    <property type="entry name" value="DNA-dir_DNA_pol_B_exonuc"/>
</dbReference>
<comment type="subcellular location">
    <subcellularLocation>
        <location evidence="1">Nucleus</location>
    </subcellularLocation>
</comment>
<dbReference type="NCBIfam" id="TIGR00592">
    <property type="entry name" value="pol2"/>
    <property type="match status" value="1"/>
</dbReference>
<comment type="similarity">
    <text evidence="2 12">Belongs to the DNA polymerase type-B family.</text>
</comment>
<dbReference type="Gene3D" id="3.30.420.10">
    <property type="entry name" value="Ribonuclease H-like superfamily/Ribonuclease H"/>
    <property type="match status" value="1"/>
</dbReference>
<organism evidence="18 19">
    <name type="scientific">Aspergillus keveii</name>
    <dbReference type="NCBI Taxonomy" id="714993"/>
    <lineage>
        <taxon>Eukaryota</taxon>
        <taxon>Fungi</taxon>
        <taxon>Dikarya</taxon>
        <taxon>Ascomycota</taxon>
        <taxon>Pezizomycotina</taxon>
        <taxon>Eurotiomycetes</taxon>
        <taxon>Eurotiomycetidae</taxon>
        <taxon>Eurotiales</taxon>
        <taxon>Aspergillaceae</taxon>
        <taxon>Aspergillus</taxon>
        <taxon>Aspergillus subgen. Nidulantes</taxon>
    </lineage>
</organism>
<sequence>MASARARLAELRALRASGKKRLSTYEVEEQGDIYEEVDEEGYKKVIRNRLDEDDFVVDDNGEGYADDGREVWNERNGGYSDEESEDDELPARSKAAKRKREEEKQRKEKINNGISKYFNSGPAAAAPKPKPVATAEDDAFMADLLGEVDTNVVSNKVPKHNVVKSETRRKVRILSPPLSEKTRTSKPKRRDENSDPVSPTEEPALDLDNDDAPLFHPDDDDIPMSDPIPSSPVTKAVERKAIVPIKKEPEDDDDDLMEVVQATGHHESKAPSVNISGSRPPPKLKKELYPTPASSSPVKPGAEVDASWNDVRNKLNVLSSPASSESRVFGKLRPQDVVEEDGSLRMFWLDYTEVNGSLCLFGKVKNKTTGSYASAFVKIDQILRKLYFLPREYRQKQGQTTDEEIDMEDVYHEVDQMMSRLKVNMHKIKECTRKYAFEMPGVPKETQYLKLLYPYDKPAIPMETKGETFSHVFGTNTSLFEQFVLWKNIMGPCWLQFEGADFSAVNNASWCKFECATSKPALISPVPDTENLDPPTLTLMSLAFRTQLNVKENKQEILIASARVYENVSLTETAPPEKLPCKTFTVMRPAGSSYPVNFEADIRKQRGTYLLEKSEQFLLSKFLALFDKMDPDVLMGHQLQEVDLSILLSRLKEKKTPGWHRLGRLKRGEWPKNFNRGGGFFTERHLVAGRLVCDVANDMGKSLMMKCQSWSLTEMCDLYLGSSNARQEIDIEAALKTWATSKDGLVNFVNHCDTDTYFVAALVLRLQMLSLTKVLTNIAGNSWARTLSGTRAERNEYILLHEFHRNKYICPDKYSSKLQKAEEKAQEDDDETADKKKKDKYKGGLVFEPERGLYDRFVLVMDFNSLYPSIIQEYNICFTTVDRTPSSENENEEKVPEVPASDAEQGILPRLIATLVGRRREVKKLMKDKRATPEQLALWDTKQLAFKLTANSMYGCLGYTQSRFYARPLAMLTTFKGREILRSTKELAESKQLRVIYGDTDSVMINTNMDTISDALKVGQEFKNSVNERYRLLEIDIDNIFRRLLLHAKKKYAAVNMTEVDGKYVDKLEVKGLDMKRREYCALSKEASQRLLNEVLSGEDQEVVLNRIHDYLRELAGKMREYTVPVQKYVIYTKLSKRPEEYPNKETMPPAQVALRELARGKTIRPNDVISYIVTNGDSETSSLSPAKRSYTLQDVMKADSGLKPDIEFYLLKQIFPPIERLCAPIPGTDAVRLAECLGLDARKYQINTTANSTSQNTEIFPLESQIPDSVRFESAARFTLTCRHCKERSIFEGLSTSLHMCTPHGIICPNAACGKPFSVLTIVAQLESQIRAQTSQYYEGWLVCDDSACGNRTRQISVYGHRCLGPKGYAEGCLGRMSYEYTEKQMYNQLLYFASLWDVDKAKAAAEKEKGASGGGEKKESVAALVEFNRVRFGTMRGVVEGYLRKCGRQWVEMDGLFKFMLA</sequence>
<dbReference type="Pfam" id="PF08996">
    <property type="entry name" value="zf-DNA_Pol"/>
    <property type="match status" value="1"/>
</dbReference>
<evidence type="ECO:0000256" key="5">
    <source>
        <dbReference type="ARBA" id="ARBA00022705"/>
    </source>
</evidence>
<feature type="compositionally biased region" description="Basic and acidic residues" evidence="13">
    <location>
        <begin position="236"/>
        <end position="249"/>
    </location>
</feature>
<dbReference type="SMART" id="SM00486">
    <property type="entry name" value="POLBc"/>
    <property type="match status" value="1"/>
</dbReference>
<evidence type="ECO:0000256" key="6">
    <source>
        <dbReference type="ARBA" id="ARBA00022723"/>
    </source>
</evidence>
<evidence type="ECO:0000256" key="10">
    <source>
        <dbReference type="ARBA" id="ARBA00023125"/>
    </source>
</evidence>
<dbReference type="Gene3D" id="1.10.132.60">
    <property type="entry name" value="DNA polymerase family B, C-terminal domain"/>
    <property type="match status" value="1"/>
</dbReference>
<evidence type="ECO:0000256" key="8">
    <source>
        <dbReference type="ARBA" id="ARBA00022833"/>
    </source>
</evidence>
<name>A0ABR4G3I9_9EURO</name>